<dbReference type="Gene3D" id="3.40.50.1820">
    <property type="entry name" value="alpha/beta hydrolase"/>
    <property type="match status" value="1"/>
</dbReference>
<dbReference type="SUPFAM" id="SSF53474">
    <property type="entry name" value="alpha/beta-Hydrolases"/>
    <property type="match status" value="1"/>
</dbReference>
<evidence type="ECO:0000313" key="2">
    <source>
        <dbReference type="EMBL" id="MFK3999764.1"/>
    </source>
</evidence>
<evidence type="ECO:0000313" key="3">
    <source>
        <dbReference type="Proteomes" id="UP001620234"/>
    </source>
</evidence>
<dbReference type="InterPro" id="IPR022742">
    <property type="entry name" value="Hydrolase_4"/>
</dbReference>
<dbReference type="Pfam" id="PF12146">
    <property type="entry name" value="Hydrolase_4"/>
    <property type="match status" value="1"/>
</dbReference>
<reference evidence="2 3" key="1">
    <citation type="submission" date="2024-11" db="EMBL/GenBank/DDBJ databases">
        <title>The Natural Products Discovery Center: Release of the First 8490 Sequenced Strains for Exploring Actinobacteria Biosynthetic Diversity.</title>
        <authorList>
            <person name="Kalkreuter E."/>
            <person name="Kautsar S.A."/>
            <person name="Yang D."/>
            <person name="Bader C.D."/>
            <person name="Teijaro C.N."/>
            <person name="Fluegel L."/>
            <person name="Davis C.M."/>
            <person name="Simpson J.R."/>
            <person name="Lauterbach L."/>
            <person name="Steele A.D."/>
            <person name="Gui C."/>
            <person name="Meng S."/>
            <person name="Li G."/>
            <person name="Viehrig K."/>
            <person name="Ye F."/>
            <person name="Su P."/>
            <person name="Kiefer A.F."/>
            <person name="Nichols A."/>
            <person name="Cepeda A.J."/>
            <person name="Yan W."/>
            <person name="Fan B."/>
            <person name="Jiang Y."/>
            <person name="Adhikari A."/>
            <person name="Zheng C.-J."/>
            <person name="Schuster L."/>
            <person name="Cowan T.M."/>
            <person name="Smanski M.J."/>
            <person name="Chevrette M.G."/>
            <person name="De Carvalho L.P.S."/>
            <person name="Shen B."/>
        </authorList>
    </citation>
    <scope>NUCLEOTIDE SEQUENCE [LARGE SCALE GENOMIC DNA]</scope>
    <source>
        <strain evidence="2 3">NPDC077433</strain>
    </source>
</reference>
<organism evidence="2 3">
    <name type="scientific">Psychrobacter namhaensis</name>
    <dbReference type="NCBI Taxonomy" id="292734"/>
    <lineage>
        <taxon>Bacteria</taxon>
        <taxon>Pseudomonadati</taxon>
        <taxon>Pseudomonadota</taxon>
        <taxon>Gammaproteobacteria</taxon>
        <taxon>Moraxellales</taxon>
        <taxon>Moraxellaceae</taxon>
        <taxon>Psychrobacter</taxon>
    </lineage>
</organism>
<dbReference type="GO" id="GO:0016787">
    <property type="term" value="F:hydrolase activity"/>
    <property type="evidence" value="ECO:0007669"/>
    <property type="project" value="UniProtKB-KW"/>
</dbReference>
<accession>A0ABW8L7T5</accession>
<sequence length="316" mass="35100">MNTDTSNDHILSSDNIHYLHHDFFEPSHKDTAVKATLLIVHGMAEHSGRYANFAQFLADNGVAVATYDHLGHGQTIKTEADLGFFGEEHPVQSLLKDVIVMADSLKARHPNVPHFVMGHSMGSFIVRNVLKHHAHNFTGAILMGTADTNPLTKVLLPVNKILAKVAPRQPNTVFASTMNKVLNSKLENRTSSSQFAWLSANTANIEAYEADPLTGFDFTNNGFMTLFALMEASLNKGWAVTIPKSFPMLFISGAEDPIGNMGKGVRKIVTRLNKQNFSRIDIQLYPNMRHEPLHEKDNQIVYQDVLAWLESHASDS</sequence>
<dbReference type="PANTHER" id="PTHR11614">
    <property type="entry name" value="PHOSPHOLIPASE-RELATED"/>
    <property type="match status" value="1"/>
</dbReference>
<dbReference type="RefSeq" id="WP_230708582.1">
    <property type="nucleotide sequence ID" value="NZ_JBJDPD010000001.1"/>
</dbReference>
<name>A0ABW8L7T5_9GAMM</name>
<proteinExistence type="predicted"/>
<dbReference type="Proteomes" id="UP001620234">
    <property type="component" value="Unassembled WGS sequence"/>
</dbReference>
<dbReference type="InterPro" id="IPR051044">
    <property type="entry name" value="MAG_DAG_Lipase"/>
</dbReference>
<dbReference type="InterPro" id="IPR029058">
    <property type="entry name" value="AB_hydrolase_fold"/>
</dbReference>
<dbReference type="EMBL" id="JBJDPD010000001">
    <property type="protein sequence ID" value="MFK3999764.1"/>
    <property type="molecule type" value="Genomic_DNA"/>
</dbReference>
<keyword evidence="2" id="KW-0378">Hydrolase</keyword>
<protein>
    <submittedName>
        <fullName evidence="2">Alpha/beta fold hydrolase</fullName>
    </submittedName>
</protein>
<evidence type="ECO:0000259" key="1">
    <source>
        <dbReference type="Pfam" id="PF12146"/>
    </source>
</evidence>
<keyword evidence="3" id="KW-1185">Reference proteome</keyword>
<gene>
    <name evidence="2" type="ORF">ACI2I3_00255</name>
</gene>
<feature type="domain" description="Serine aminopeptidase S33" evidence="1">
    <location>
        <begin position="33"/>
        <end position="297"/>
    </location>
</feature>
<comment type="caution">
    <text evidence="2">The sequence shown here is derived from an EMBL/GenBank/DDBJ whole genome shotgun (WGS) entry which is preliminary data.</text>
</comment>